<dbReference type="PRINTS" id="PR00463">
    <property type="entry name" value="EP450I"/>
</dbReference>
<dbReference type="GO" id="GO:0005506">
    <property type="term" value="F:iron ion binding"/>
    <property type="evidence" value="ECO:0007669"/>
    <property type="project" value="InterPro"/>
</dbReference>
<evidence type="ECO:0008006" key="5">
    <source>
        <dbReference type="Google" id="ProtNLM"/>
    </source>
</evidence>
<dbReference type="Pfam" id="PF00067">
    <property type="entry name" value="p450"/>
    <property type="match status" value="1"/>
</dbReference>
<dbReference type="Gene3D" id="1.10.630.10">
    <property type="entry name" value="Cytochrome P450"/>
    <property type="match status" value="1"/>
</dbReference>
<evidence type="ECO:0000313" key="3">
    <source>
        <dbReference type="EMBL" id="KUL31763.1"/>
    </source>
</evidence>
<accession>A0A101JRS4</accession>
<dbReference type="InterPro" id="IPR036396">
    <property type="entry name" value="Cyt_P450_sf"/>
</dbReference>
<gene>
    <name evidence="3" type="ORF">ADL15_21565</name>
</gene>
<dbReference type="PRINTS" id="PR00385">
    <property type="entry name" value="P450"/>
</dbReference>
<sequence length="193" mass="21202">MHAADEDGEVSEPQIVSLVVLLIVAGHEVTTTVLGNTLTYLLTDGRDTWHRLGADEDLAARAVDPLLRGIAISDRDVMPGFFRRAVEDVEIGGVLIEAGSVVAADTMTANLDPDVYPEDWREHPFTPLTTPHLAFGAGPHYCLGSWLGRMELELALHRLPQRLPGLRATVATRDIAWRRGLLTRSPELLPVTW</sequence>
<dbReference type="SUPFAM" id="SSF48264">
    <property type="entry name" value="Cytochrome P450"/>
    <property type="match status" value="1"/>
</dbReference>
<dbReference type="AlphaFoldDB" id="A0A101JRS4"/>
<reference evidence="3 4" key="1">
    <citation type="submission" date="2015-10" db="EMBL/GenBank/DDBJ databases">
        <authorList>
            <person name="Gilbert D.G."/>
        </authorList>
    </citation>
    <scope>NUCLEOTIDE SEQUENCE [LARGE SCALE GENOMIC DNA]</scope>
    <source>
        <strain evidence="3 4">NRRL B-16712</strain>
    </source>
</reference>
<keyword evidence="2" id="KW-0408">Iron</keyword>
<dbReference type="Proteomes" id="UP000053244">
    <property type="component" value="Unassembled WGS sequence"/>
</dbReference>
<keyword evidence="2" id="KW-0479">Metal-binding</keyword>
<comment type="similarity">
    <text evidence="1 2">Belongs to the cytochrome P450 family.</text>
</comment>
<protein>
    <recommendedName>
        <fullName evidence="5">Cytochrome</fullName>
    </recommendedName>
</protein>
<proteinExistence type="inferred from homology"/>
<evidence type="ECO:0000313" key="4">
    <source>
        <dbReference type="Proteomes" id="UP000053244"/>
    </source>
</evidence>
<evidence type="ECO:0000256" key="2">
    <source>
        <dbReference type="RuleBase" id="RU000461"/>
    </source>
</evidence>
<comment type="caution">
    <text evidence="3">The sequence shown here is derived from an EMBL/GenBank/DDBJ whole genome shotgun (WGS) entry which is preliminary data.</text>
</comment>
<evidence type="ECO:0000256" key="1">
    <source>
        <dbReference type="ARBA" id="ARBA00010617"/>
    </source>
</evidence>
<dbReference type="EMBL" id="LLZH01000200">
    <property type="protein sequence ID" value="KUL31763.1"/>
    <property type="molecule type" value="Genomic_DNA"/>
</dbReference>
<organism evidence="3 4">
    <name type="scientific">Actinoplanes awajinensis subsp. mycoplanecinus</name>
    <dbReference type="NCBI Taxonomy" id="135947"/>
    <lineage>
        <taxon>Bacteria</taxon>
        <taxon>Bacillati</taxon>
        <taxon>Actinomycetota</taxon>
        <taxon>Actinomycetes</taxon>
        <taxon>Micromonosporales</taxon>
        <taxon>Micromonosporaceae</taxon>
        <taxon>Actinoplanes</taxon>
    </lineage>
</organism>
<keyword evidence="4" id="KW-1185">Reference proteome</keyword>
<keyword evidence="2" id="KW-0503">Monooxygenase</keyword>
<dbReference type="PANTHER" id="PTHR46696:SF1">
    <property type="entry name" value="CYTOCHROME P450 YJIB-RELATED"/>
    <property type="match status" value="1"/>
</dbReference>
<dbReference type="InterPro" id="IPR002401">
    <property type="entry name" value="Cyt_P450_E_grp-I"/>
</dbReference>
<dbReference type="PROSITE" id="PS00086">
    <property type="entry name" value="CYTOCHROME_P450"/>
    <property type="match status" value="1"/>
</dbReference>
<keyword evidence="2" id="KW-0560">Oxidoreductase</keyword>
<dbReference type="GO" id="GO:0004497">
    <property type="term" value="F:monooxygenase activity"/>
    <property type="evidence" value="ECO:0007669"/>
    <property type="project" value="UniProtKB-KW"/>
</dbReference>
<name>A0A101JRS4_9ACTN</name>
<dbReference type="InterPro" id="IPR017972">
    <property type="entry name" value="Cyt_P450_CS"/>
</dbReference>
<dbReference type="InterPro" id="IPR001128">
    <property type="entry name" value="Cyt_P450"/>
</dbReference>
<dbReference type="GO" id="GO:0020037">
    <property type="term" value="F:heme binding"/>
    <property type="evidence" value="ECO:0007669"/>
    <property type="project" value="InterPro"/>
</dbReference>
<keyword evidence="2" id="KW-0349">Heme</keyword>
<dbReference type="PANTHER" id="PTHR46696">
    <property type="entry name" value="P450, PUTATIVE (EUROFUNG)-RELATED"/>
    <property type="match status" value="1"/>
</dbReference>
<dbReference type="GO" id="GO:0016705">
    <property type="term" value="F:oxidoreductase activity, acting on paired donors, with incorporation or reduction of molecular oxygen"/>
    <property type="evidence" value="ECO:0007669"/>
    <property type="project" value="InterPro"/>
</dbReference>